<dbReference type="EMBL" id="NMVO01000013">
    <property type="protein sequence ID" value="OYO13637.1"/>
    <property type="molecule type" value="Genomic_DNA"/>
</dbReference>
<reference evidence="5 6" key="1">
    <citation type="submission" date="2017-07" db="EMBL/GenBank/DDBJ databases">
        <title>Draft whole genome sequences of clinical Proprionibacteriaceae strains.</title>
        <authorList>
            <person name="Bernier A.-M."/>
            <person name="Bernard K."/>
            <person name="Domingo M.-C."/>
        </authorList>
    </citation>
    <scope>NUCLEOTIDE SEQUENCE [LARGE SCALE GENOMIC DNA]</scope>
    <source>
        <strain evidence="5 6">NML 030167</strain>
    </source>
</reference>
<evidence type="ECO:0000256" key="4">
    <source>
        <dbReference type="ARBA" id="ARBA00023136"/>
    </source>
</evidence>
<dbReference type="GO" id="GO:0032259">
    <property type="term" value="P:methylation"/>
    <property type="evidence" value="ECO:0007669"/>
    <property type="project" value="UniProtKB-KW"/>
</dbReference>
<proteinExistence type="predicted"/>
<evidence type="ECO:0000256" key="2">
    <source>
        <dbReference type="ARBA" id="ARBA00022692"/>
    </source>
</evidence>
<comment type="subcellular location">
    <subcellularLocation>
        <location evidence="1">Endomembrane system</location>
        <topology evidence="1">Multi-pass membrane protein</topology>
    </subcellularLocation>
</comment>
<dbReference type="GO" id="GO:0012505">
    <property type="term" value="C:endomembrane system"/>
    <property type="evidence" value="ECO:0007669"/>
    <property type="project" value="UniProtKB-SubCell"/>
</dbReference>
<dbReference type="GO" id="GO:0008168">
    <property type="term" value="F:methyltransferase activity"/>
    <property type="evidence" value="ECO:0007669"/>
    <property type="project" value="UniProtKB-KW"/>
</dbReference>
<organism evidence="5 6">
    <name type="scientific">Enemella evansiae</name>
    <dbReference type="NCBI Taxonomy" id="2016499"/>
    <lineage>
        <taxon>Bacteria</taxon>
        <taxon>Bacillati</taxon>
        <taxon>Actinomycetota</taxon>
        <taxon>Actinomycetes</taxon>
        <taxon>Propionibacteriales</taxon>
        <taxon>Propionibacteriaceae</taxon>
        <taxon>Enemella</taxon>
    </lineage>
</organism>
<dbReference type="PANTHER" id="PTHR12714">
    <property type="entry name" value="PROTEIN-S ISOPRENYLCYSTEINE O-METHYLTRANSFERASE"/>
    <property type="match status" value="1"/>
</dbReference>
<dbReference type="PANTHER" id="PTHR12714:SF24">
    <property type="entry name" value="SLR1182 PROTEIN"/>
    <property type="match status" value="1"/>
</dbReference>
<dbReference type="RefSeq" id="WP_094405727.1">
    <property type="nucleotide sequence ID" value="NZ_NMVO01000013.1"/>
</dbReference>
<keyword evidence="4" id="KW-0472">Membrane</keyword>
<evidence type="ECO:0000313" key="6">
    <source>
        <dbReference type="Proteomes" id="UP000215896"/>
    </source>
</evidence>
<sequence length="156" mass="16567">MQPDQPRVPPPAFAAAAAALQTLLARGSQGTRGSRIAAGLLTGASAGLMGASVLSFRRADTTLNPHEPDQATTLVQTGVFGRTRNPIYLGMAGLLLAHAVGRRSWAAGVPLAGFLLVIDRIQIPAEERALGQKFGSEFEGYARRVPRWLPSRRKAN</sequence>
<gene>
    <name evidence="5" type="ORF">CGZ94_11810</name>
</gene>
<dbReference type="Pfam" id="PF04191">
    <property type="entry name" value="PEMT"/>
    <property type="match status" value="1"/>
</dbReference>
<keyword evidence="3" id="KW-1133">Transmembrane helix</keyword>
<keyword evidence="5" id="KW-0808">Transferase</keyword>
<keyword evidence="6" id="KW-1185">Reference proteome</keyword>
<dbReference type="AlphaFoldDB" id="A0A255GCN5"/>
<evidence type="ECO:0000256" key="3">
    <source>
        <dbReference type="ARBA" id="ARBA00022989"/>
    </source>
</evidence>
<dbReference type="OrthoDB" id="941586at2"/>
<evidence type="ECO:0000256" key="1">
    <source>
        <dbReference type="ARBA" id="ARBA00004127"/>
    </source>
</evidence>
<keyword evidence="2" id="KW-0812">Transmembrane</keyword>
<protein>
    <submittedName>
        <fullName evidence="5">Isoprenylcysteine carboxyl methyltransferase</fullName>
    </submittedName>
</protein>
<dbReference type="Gene3D" id="1.20.120.1630">
    <property type="match status" value="1"/>
</dbReference>
<keyword evidence="5" id="KW-0489">Methyltransferase</keyword>
<dbReference type="InterPro" id="IPR007318">
    <property type="entry name" value="Phopholipid_MeTrfase"/>
</dbReference>
<evidence type="ECO:0000313" key="5">
    <source>
        <dbReference type="EMBL" id="OYO13637.1"/>
    </source>
</evidence>
<name>A0A255GCN5_9ACTN</name>
<comment type="caution">
    <text evidence="5">The sequence shown here is derived from an EMBL/GenBank/DDBJ whole genome shotgun (WGS) entry which is preliminary data.</text>
</comment>
<dbReference type="Proteomes" id="UP000215896">
    <property type="component" value="Unassembled WGS sequence"/>
</dbReference>
<accession>A0A255GCN5</accession>